<dbReference type="InterPro" id="IPR057447">
    <property type="entry name" value="Bbp19-like_phage"/>
</dbReference>
<comment type="caution">
    <text evidence="2">The sequence shown here is derived from an EMBL/GenBank/DDBJ whole genome shotgun (WGS) entry which is preliminary data.</text>
</comment>
<proteinExistence type="predicted"/>
<keyword evidence="3" id="KW-1185">Reference proteome</keyword>
<dbReference type="EMBL" id="BMHV01000021">
    <property type="protein sequence ID" value="GGF71238.1"/>
    <property type="molecule type" value="Genomic_DNA"/>
</dbReference>
<protein>
    <recommendedName>
        <fullName evidence="1">Bbp19-like phage domain-containing protein</fullName>
    </recommendedName>
</protein>
<gene>
    <name evidence="2" type="ORF">GCM10011332_26530</name>
</gene>
<dbReference type="Proteomes" id="UP000632498">
    <property type="component" value="Unassembled WGS sequence"/>
</dbReference>
<dbReference type="AlphaFoldDB" id="A0A917C492"/>
<feature type="domain" description="Bbp19-like phage" evidence="1">
    <location>
        <begin position="32"/>
        <end position="80"/>
    </location>
</feature>
<name>A0A917C492_9PROT</name>
<evidence type="ECO:0000313" key="3">
    <source>
        <dbReference type="Proteomes" id="UP000632498"/>
    </source>
</evidence>
<dbReference type="Pfam" id="PF25181">
    <property type="entry name" value="Phage_Bbp19"/>
    <property type="match status" value="1"/>
</dbReference>
<sequence>MQPRHKSGWDWFENAMTLDEKNEFPEDLPARFARCFRGEDGEAVLTHLAEMTLGRSLGANAHNGILRHLEGQRYLVSYIMGLVRQGRLGK</sequence>
<evidence type="ECO:0000259" key="1">
    <source>
        <dbReference type="Pfam" id="PF25181"/>
    </source>
</evidence>
<evidence type="ECO:0000313" key="2">
    <source>
        <dbReference type="EMBL" id="GGF71238.1"/>
    </source>
</evidence>
<accession>A0A917C492</accession>
<reference evidence="2" key="1">
    <citation type="journal article" date="2014" name="Int. J. Syst. Evol. Microbiol.">
        <title>Complete genome sequence of Corynebacterium casei LMG S-19264T (=DSM 44701T), isolated from a smear-ripened cheese.</title>
        <authorList>
            <consortium name="US DOE Joint Genome Institute (JGI-PGF)"/>
            <person name="Walter F."/>
            <person name="Albersmeier A."/>
            <person name="Kalinowski J."/>
            <person name="Ruckert C."/>
        </authorList>
    </citation>
    <scope>NUCLEOTIDE SEQUENCE</scope>
    <source>
        <strain evidence="2">CGMCC 1.15254</strain>
    </source>
</reference>
<organism evidence="2 3">
    <name type="scientific">Terasakiella brassicae</name>
    <dbReference type="NCBI Taxonomy" id="1634917"/>
    <lineage>
        <taxon>Bacteria</taxon>
        <taxon>Pseudomonadati</taxon>
        <taxon>Pseudomonadota</taxon>
        <taxon>Alphaproteobacteria</taxon>
        <taxon>Rhodospirillales</taxon>
        <taxon>Terasakiellaceae</taxon>
        <taxon>Terasakiella</taxon>
    </lineage>
</organism>
<dbReference type="RefSeq" id="WP_188666107.1">
    <property type="nucleotide sequence ID" value="NZ_BMHV01000021.1"/>
</dbReference>
<reference evidence="2" key="2">
    <citation type="submission" date="2020-09" db="EMBL/GenBank/DDBJ databases">
        <authorList>
            <person name="Sun Q."/>
            <person name="Zhou Y."/>
        </authorList>
    </citation>
    <scope>NUCLEOTIDE SEQUENCE</scope>
    <source>
        <strain evidence="2">CGMCC 1.15254</strain>
    </source>
</reference>